<proteinExistence type="predicted"/>
<feature type="compositionally biased region" description="Basic residues" evidence="1">
    <location>
        <begin position="134"/>
        <end position="147"/>
    </location>
</feature>
<name>R7T3E6_CAPTE</name>
<dbReference type="EnsemblMetazoa" id="CapteT186343">
    <property type="protein sequence ID" value="CapteP186343"/>
    <property type="gene ID" value="CapteG186343"/>
</dbReference>
<evidence type="ECO:0000313" key="2">
    <source>
        <dbReference type="EMBL" id="ELT87252.1"/>
    </source>
</evidence>
<reference evidence="3" key="3">
    <citation type="submission" date="2015-06" db="UniProtKB">
        <authorList>
            <consortium name="EnsemblMetazoa"/>
        </authorList>
    </citation>
    <scope>IDENTIFICATION</scope>
</reference>
<evidence type="ECO:0000313" key="3">
    <source>
        <dbReference type="EnsemblMetazoa" id="CapteP186343"/>
    </source>
</evidence>
<feature type="region of interest" description="Disordered" evidence="1">
    <location>
        <begin position="127"/>
        <end position="204"/>
    </location>
</feature>
<dbReference type="EMBL" id="AMQN01034401">
    <property type="status" value="NOT_ANNOTATED_CDS"/>
    <property type="molecule type" value="Genomic_DNA"/>
</dbReference>
<evidence type="ECO:0000256" key="1">
    <source>
        <dbReference type="SAM" id="MobiDB-lite"/>
    </source>
</evidence>
<sequence>MLLPTTLATRQANSWQRDKRPRRDWWLGFKQRHTLTIRKPEATSFQRASAFNRPMVNVLYENLAKLMDEEHFEASSIYNCDETSGRLPTRVSHVCLTFCVCWVTALEESGATQPSRSASYVSPTVIFPVPKAGPRNKPKKGGRKKGTSKVLTSTPVHEEMFTAQSTKESKERKEKQRKGRKQKAPKKALFPKSPPALRLESDSSDSDVEIFYLESDSDFEDDEGEDQIEGDYVIVNVK</sequence>
<gene>
    <name evidence="2" type="ORF">CAPTEDRAFT_186343</name>
</gene>
<dbReference type="HOGENOM" id="CLU_1166807_0_0_1"/>
<organism evidence="2">
    <name type="scientific">Capitella teleta</name>
    <name type="common">Polychaete worm</name>
    <dbReference type="NCBI Taxonomy" id="283909"/>
    <lineage>
        <taxon>Eukaryota</taxon>
        <taxon>Metazoa</taxon>
        <taxon>Spiralia</taxon>
        <taxon>Lophotrochozoa</taxon>
        <taxon>Annelida</taxon>
        <taxon>Polychaeta</taxon>
        <taxon>Sedentaria</taxon>
        <taxon>Scolecida</taxon>
        <taxon>Capitellidae</taxon>
        <taxon>Capitella</taxon>
    </lineage>
</organism>
<feature type="compositionally biased region" description="Basic residues" evidence="1">
    <location>
        <begin position="175"/>
        <end position="186"/>
    </location>
</feature>
<accession>R7T3E6</accession>
<dbReference type="AlphaFoldDB" id="R7T3E6"/>
<evidence type="ECO:0000313" key="4">
    <source>
        <dbReference type="Proteomes" id="UP000014760"/>
    </source>
</evidence>
<dbReference type="Proteomes" id="UP000014760">
    <property type="component" value="Unassembled WGS sequence"/>
</dbReference>
<dbReference type="OrthoDB" id="8191755at2759"/>
<evidence type="ECO:0008006" key="5">
    <source>
        <dbReference type="Google" id="ProtNLM"/>
    </source>
</evidence>
<reference evidence="2 4" key="2">
    <citation type="journal article" date="2013" name="Nature">
        <title>Insights into bilaterian evolution from three spiralian genomes.</title>
        <authorList>
            <person name="Simakov O."/>
            <person name="Marletaz F."/>
            <person name="Cho S.J."/>
            <person name="Edsinger-Gonzales E."/>
            <person name="Havlak P."/>
            <person name="Hellsten U."/>
            <person name="Kuo D.H."/>
            <person name="Larsson T."/>
            <person name="Lv J."/>
            <person name="Arendt D."/>
            <person name="Savage R."/>
            <person name="Osoegawa K."/>
            <person name="de Jong P."/>
            <person name="Grimwood J."/>
            <person name="Chapman J.A."/>
            <person name="Shapiro H."/>
            <person name="Aerts A."/>
            <person name="Otillar R.P."/>
            <person name="Terry A.Y."/>
            <person name="Boore J.L."/>
            <person name="Grigoriev I.V."/>
            <person name="Lindberg D.R."/>
            <person name="Seaver E.C."/>
            <person name="Weisblat D.A."/>
            <person name="Putnam N.H."/>
            <person name="Rokhsar D.S."/>
        </authorList>
    </citation>
    <scope>NUCLEOTIDE SEQUENCE</scope>
    <source>
        <strain evidence="2 4">I ESC-2004</strain>
    </source>
</reference>
<keyword evidence="4" id="KW-1185">Reference proteome</keyword>
<dbReference type="EMBL" id="KB312423">
    <property type="protein sequence ID" value="ELT87252.1"/>
    <property type="molecule type" value="Genomic_DNA"/>
</dbReference>
<protein>
    <recommendedName>
        <fullName evidence="5">DDE-1 domain-containing protein</fullName>
    </recommendedName>
</protein>
<dbReference type="EMBL" id="AMQN01034400">
    <property type="status" value="NOT_ANNOTATED_CDS"/>
    <property type="molecule type" value="Genomic_DNA"/>
</dbReference>
<reference evidence="4" key="1">
    <citation type="submission" date="2012-12" db="EMBL/GenBank/DDBJ databases">
        <authorList>
            <person name="Hellsten U."/>
            <person name="Grimwood J."/>
            <person name="Chapman J.A."/>
            <person name="Shapiro H."/>
            <person name="Aerts A."/>
            <person name="Otillar R.P."/>
            <person name="Terry A.Y."/>
            <person name="Boore J.L."/>
            <person name="Simakov O."/>
            <person name="Marletaz F."/>
            <person name="Cho S.-J."/>
            <person name="Edsinger-Gonzales E."/>
            <person name="Havlak P."/>
            <person name="Kuo D.-H."/>
            <person name="Larsson T."/>
            <person name="Lv J."/>
            <person name="Arendt D."/>
            <person name="Savage R."/>
            <person name="Osoegawa K."/>
            <person name="de Jong P."/>
            <person name="Lindberg D.R."/>
            <person name="Seaver E.C."/>
            <person name="Weisblat D.A."/>
            <person name="Putnam N.H."/>
            <person name="Grigoriev I.V."/>
            <person name="Rokhsar D.S."/>
        </authorList>
    </citation>
    <scope>NUCLEOTIDE SEQUENCE</scope>
    <source>
        <strain evidence="4">I ESC-2004</strain>
    </source>
</reference>